<evidence type="ECO:0000256" key="1">
    <source>
        <dbReference type="SAM" id="SignalP"/>
    </source>
</evidence>
<protein>
    <recommendedName>
        <fullName evidence="4">VCBS repeat-containing protein</fullName>
    </recommendedName>
</protein>
<dbReference type="AlphaFoldDB" id="A0A3S9VS38"/>
<proteinExistence type="predicted"/>
<dbReference type="Proteomes" id="UP000270673">
    <property type="component" value="Chromosome"/>
</dbReference>
<dbReference type="EMBL" id="CP032819">
    <property type="protein sequence ID" value="AZS29310.1"/>
    <property type="molecule type" value="Genomic_DNA"/>
</dbReference>
<feature type="signal peptide" evidence="1">
    <location>
        <begin position="1"/>
        <end position="20"/>
    </location>
</feature>
<name>A0A3S9VS38_9BACT</name>
<sequence length="295" mass="34351">MKRIITTFLYLSLCCLFLHAERDNHIHGTLEKQPEFITGFKYLPPGFECFADMFKYKVIDFPGFSKQDTLYFKKYTQPINGYMVKEIHALNDDCCNAYVLCFEKGNKKFFVGGDGYRHAEICTKNKAHTIDSMDYEGVPGGNIITPHSFKLLKESRDSLCLKAYNLHFDSAKEYIDYGNSTHLTFCFIDIDVDGKDELIIFSPYWGTCGFRIYDIRETSRKIQLKSISKEKLDQAIRLLIAPKEGVLLCWWRNCIYKYKILKNAARSIIKLKEVDNVWSEITDLFLSYTIEEPEP</sequence>
<feature type="chain" id="PRO_5019039344" description="VCBS repeat-containing protein" evidence="1">
    <location>
        <begin position="21"/>
        <end position="295"/>
    </location>
</feature>
<reference evidence="2 3" key="1">
    <citation type="submission" date="2018-10" db="EMBL/GenBank/DDBJ databases">
        <title>Butyricimonas faecalis sp. nov., isolated from human faeces and emended description of the genus Butyricimonas.</title>
        <authorList>
            <person name="Le Roy T."/>
            <person name="Van der Smissen P."/>
            <person name="Paquot A."/>
            <person name="Delzenne N."/>
            <person name="Muccioli G."/>
            <person name="Collet J.-F."/>
            <person name="Cani P.D."/>
        </authorList>
    </citation>
    <scope>NUCLEOTIDE SEQUENCE [LARGE SCALE GENOMIC DNA]</scope>
    <source>
        <strain evidence="2 3">H184</strain>
    </source>
</reference>
<dbReference type="KEGG" id="buy:D8S85_06860"/>
<keyword evidence="1" id="KW-0732">Signal</keyword>
<accession>A0A3S9VS38</accession>
<evidence type="ECO:0000313" key="3">
    <source>
        <dbReference type="Proteomes" id="UP000270673"/>
    </source>
</evidence>
<dbReference type="RefSeq" id="WP_106480057.1">
    <property type="nucleotide sequence ID" value="NZ_CP032819.1"/>
</dbReference>
<keyword evidence="3" id="KW-1185">Reference proteome</keyword>
<evidence type="ECO:0000313" key="2">
    <source>
        <dbReference type="EMBL" id="AZS29310.1"/>
    </source>
</evidence>
<gene>
    <name evidence="2" type="ORF">D8S85_06860</name>
</gene>
<evidence type="ECO:0008006" key="4">
    <source>
        <dbReference type="Google" id="ProtNLM"/>
    </source>
</evidence>
<organism evidence="2 3">
    <name type="scientific">Butyricimonas faecalis</name>
    <dbReference type="NCBI Taxonomy" id="2093856"/>
    <lineage>
        <taxon>Bacteria</taxon>
        <taxon>Pseudomonadati</taxon>
        <taxon>Bacteroidota</taxon>
        <taxon>Bacteroidia</taxon>
        <taxon>Bacteroidales</taxon>
        <taxon>Odoribacteraceae</taxon>
        <taxon>Butyricimonas</taxon>
    </lineage>
</organism>